<feature type="transmembrane region" description="Helical" evidence="1">
    <location>
        <begin position="128"/>
        <end position="150"/>
    </location>
</feature>
<name>A0A938XBH7_9CLOT</name>
<feature type="transmembrane region" description="Helical" evidence="1">
    <location>
        <begin position="66"/>
        <end position="85"/>
    </location>
</feature>
<sequence length="211" mass="23450">MRNGYRRFFLAAGIAMLTSEIWKQAALTWTVGGGSYSWWHFPFQLCSIPMYVCLVLPWVKSRRVRQVLTAFLADFGMLGGIFAFFDTSGMHYGYLPLTVHSFAWHILLIVLGIAAARSDRDPSGACSFQSFGGAVCLYLACCLAATGINLCFDRYGTINMFYINPDYPMTQKVFRGIAAVLGDPAGIFLYIGATVLGAFLFHCIWRALGDR</sequence>
<organism evidence="2 3">
    <name type="scientific">Mordavella massiliensis</name>
    <dbReference type="NCBI Taxonomy" id="1871024"/>
    <lineage>
        <taxon>Bacteria</taxon>
        <taxon>Bacillati</taxon>
        <taxon>Bacillota</taxon>
        <taxon>Clostridia</taxon>
        <taxon>Eubacteriales</taxon>
        <taxon>Clostridiaceae</taxon>
        <taxon>Mordavella</taxon>
    </lineage>
</organism>
<feature type="transmembrane region" description="Helical" evidence="1">
    <location>
        <begin position="97"/>
        <end position="116"/>
    </location>
</feature>
<evidence type="ECO:0000313" key="3">
    <source>
        <dbReference type="Proteomes" id="UP000705508"/>
    </source>
</evidence>
<dbReference type="Pfam" id="PF14808">
    <property type="entry name" value="TMEM164"/>
    <property type="match status" value="1"/>
</dbReference>
<feature type="transmembrane region" description="Helical" evidence="1">
    <location>
        <begin position="39"/>
        <end position="59"/>
    </location>
</feature>
<comment type="caution">
    <text evidence="2">The sequence shown here is derived from an EMBL/GenBank/DDBJ whole genome shotgun (WGS) entry which is preliminary data.</text>
</comment>
<dbReference type="EMBL" id="JACJKS010000008">
    <property type="protein sequence ID" value="MBM6948426.1"/>
    <property type="molecule type" value="Genomic_DNA"/>
</dbReference>
<evidence type="ECO:0000313" key="2">
    <source>
        <dbReference type="EMBL" id="MBM6948426.1"/>
    </source>
</evidence>
<dbReference type="RefSeq" id="WP_204906436.1">
    <property type="nucleotide sequence ID" value="NZ_JACJKS010000008.1"/>
</dbReference>
<keyword evidence="1" id="KW-0812">Transmembrane</keyword>
<protein>
    <submittedName>
        <fullName evidence="2">YwaF family protein</fullName>
    </submittedName>
</protein>
<reference evidence="2" key="2">
    <citation type="journal article" date="2021" name="Sci. Rep.">
        <title>The distribution of antibiotic resistance genes in chicken gut microbiota commensals.</title>
        <authorList>
            <person name="Juricova H."/>
            <person name="Matiasovicova J."/>
            <person name="Kubasova T."/>
            <person name="Cejkova D."/>
            <person name="Rychlik I."/>
        </authorList>
    </citation>
    <scope>NUCLEOTIDE SEQUENCE</scope>
    <source>
        <strain evidence="2">An582</strain>
    </source>
</reference>
<dbReference type="Proteomes" id="UP000705508">
    <property type="component" value="Unassembled WGS sequence"/>
</dbReference>
<dbReference type="AlphaFoldDB" id="A0A938XBH7"/>
<accession>A0A938XBH7</accession>
<keyword evidence="1" id="KW-1133">Transmembrane helix</keyword>
<reference evidence="2" key="1">
    <citation type="submission" date="2020-08" db="EMBL/GenBank/DDBJ databases">
        <authorList>
            <person name="Cejkova D."/>
            <person name="Kubasova T."/>
            <person name="Jahodarova E."/>
            <person name="Rychlik I."/>
        </authorList>
    </citation>
    <scope>NUCLEOTIDE SEQUENCE</scope>
    <source>
        <strain evidence="2">An582</strain>
    </source>
</reference>
<gene>
    <name evidence="2" type="ORF">H6A20_07115</name>
</gene>
<keyword evidence="1" id="KW-0472">Membrane</keyword>
<evidence type="ECO:0000256" key="1">
    <source>
        <dbReference type="SAM" id="Phobius"/>
    </source>
</evidence>
<feature type="transmembrane region" description="Helical" evidence="1">
    <location>
        <begin position="187"/>
        <end position="208"/>
    </location>
</feature>
<proteinExistence type="predicted"/>